<evidence type="ECO:0000313" key="5">
    <source>
        <dbReference type="Proteomes" id="UP001218246"/>
    </source>
</evidence>
<gene>
    <name evidence="4" type="ORF">P6P90_12435</name>
</gene>
<evidence type="ECO:0000256" key="2">
    <source>
        <dbReference type="ARBA" id="ARBA00023315"/>
    </source>
</evidence>
<accession>A0ABT6H7M0</accession>
<proteinExistence type="predicted"/>
<reference evidence="4 5" key="1">
    <citation type="submission" date="2023-04" db="EMBL/GenBank/DDBJ databases">
        <title>Ectobacillus antri isolated from activated sludge.</title>
        <authorList>
            <person name="Yan P."/>
            <person name="Liu X."/>
        </authorList>
    </citation>
    <scope>NUCLEOTIDE SEQUENCE [LARGE SCALE GENOMIC DNA]</scope>
    <source>
        <strain evidence="4 5">C18H</strain>
    </source>
</reference>
<dbReference type="PANTHER" id="PTHR43877">
    <property type="entry name" value="AMINOALKYLPHOSPHONATE N-ACETYLTRANSFERASE-RELATED-RELATED"/>
    <property type="match status" value="1"/>
</dbReference>
<dbReference type="Proteomes" id="UP001218246">
    <property type="component" value="Unassembled WGS sequence"/>
</dbReference>
<dbReference type="SUPFAM" id="SSF55729">
    <property type="entry name" value="Acyl-CoA N-acyltransferases (Nat)"/>
    <property type="match status" value="1"/>
</dbReference>
<name>A0ABT6H7M0_9BACI</name>
<dbReference type="InterPro" id="IPR000182">
    <property type="entry name" value="GNAT_dom"/>
</dbReference>
<dbReference type="PANTHER" id="PTHR43877:SF5">
    <property type="entry name" value="BLL8307 PROTEIN"/>
    <property type="match status" value="1"/>
</dbReference>
<keyword evidence="2" id="KW-0012">Acyltransferase</keyword>
<keyword evidence="5" id="KW-1185">Reference proteome</keyword>
<dbReference type="InterPro" id="IPR050832">
    <property type="entry name" value="Bact_Acetyltransf"/>
</dbReference>
<dbReference type="Gene3D" id="3.40.630.30">
    <property type="match status" value="1"/>
</dbReference>
<dbReference type="Pfam" id="PF00583">
    <property type="entry name" value="Acetyltransf_1"/>
    <property type="match status" value="1"/>
</dbReference>
<evidence type="ECO:0000256" key="1">
    <source>
        <dbReference type="ARBA" id="ARBA00022679"/>
    </source>
</evidence>
<organism evidence="4 5">
    <name type="scientific">Ectobacillus antri</name>
    <dbReference type="NCBI Taxonomy" id="2486280"/>
    <lineage>
        <taxon>Bacteria</taxon>
        <taxon>Bacillati</taxon>
        <taxon>Bacillota</taxon>
        <taxon>Bacilli</taxon>
        <taxon>Bacillales</taxon>
        <taxon>Bacillaceae</taxon>
        <taxon>Ectobacillus</taxon>
    </lineage>
</organism>
<keyword evidence="1" id="KW-0808">Transferase</keyword>
<protein>
    <submittedName>
        <fullName evidence="4">GNAT family N-acetyltransferase</fullName>
    </submittedName>
</protein>
<comment type="caution">
    <text evidence="4">The sequence shown here is derived from an EMBL/GenBank/DDBJ whole genome shotgun (WGS) entry which is preliminary data.</text>
</comment>
<evidence type="ECO:0000259" key="3">
    <source>
        <dbReference type="PROSITE" id="PS51186"/>
    </source>
</evidence>
<dbReference type="EMBL" id="JARULN010000012">
    <property type="protein sequence ID" value="MDG5754773.1"/>
    <property type="molecule type" value="Genomic_DNA"/>
</dbReference>
<sequence>MRMQVDDLSDERVQALIMNHLESMALHSPPESRHALHFDGLRQPDVTFWSAWEGEELVGCGALKELGAAHGEIKSMKTDPRHVRKGVARQVLAHIIDVAKERGYTRLSLETGSMAAFAPARRLYESFGFTYCEPFAHYKHDPNSMFMTKEL</sequence>
<feature type="domain" description="N-acetyltransferase" evidence="3">
    <location>
        <begin position="3"/>
        <end position="151"/>
    </location>
</feature>
<dbReference type="InterPro" id="IPR016181">
    <property type="entry name" value="Acyl_CoA_acyltransferase"/>
</dbReference>
<dbReference type="PROSITE" id="PS51186">
    <property type="entry name" value="GNAT"/>
    <property type="match status" value="1"/>
</dbReference>
<dbReference type="CDD" id="cd04301">
    <property type="entry name" value="NAT_SF"/>
    <property type="match status" value="1"/>
</dbReference>
<evidence type="ECO:0000313" key="4">
    <source>
        <dbReference type="EMBL" id="MDG5754773.1"/>
    </source>
</evidence>